<dbReference type="Proteomes" id="UP000545507">
    <property type="component" value="Unassembled WGS sequence"/>
</dbReference>
<dbReference type="Pfam" id="PF02604">
    <property type="entry name" value="PhdYeFM_antitox"/>
    <property type="match status" value="1"/>
</dbReference>
<dbReference type="SUPFAM" id="SSF143120">
    <property type="entry name" value="YefM-like"/>
    <property type="match status" value="1"/>
</dbReference>
<comment type="similarity">
    <text evidence="1 2">Belongs to the phD/YefM antitoxin family.</text>
</comment>
<dbReference type="RefSeq" id="WP_177136299.1">
    <property type="nucleotide sequence ID" value="NZ_VYGV01000012.1"/>
</dbReference>
<evidence type="ECO:0000256" key="1">
    <source>
        <dbReference type="ARBA" id="ARBA00009981"/>
    </source>
</evidence>
<organism evidence="3 4">
    <name type="scientific">Hydrogenophaga aromaticivorans</name>
    <dbReference type="NCBI Taxonomy" id="2610898"/>
    <lineage>
        <taxon>Bacteria</taxon>
        <taxon>Pseudomonadati</taxon>
        <taxon>Pseudomonadota</taxon>
        <taxon>Betaproteobacteria</taxon>
        <taxon>Burkholderiales</taxon>
        <taxon>Comamonadaceae</taxon>
        <taxon>Hydrogenophaga</taxon>
    </lineage>
</organism>
<dbReference type="InterPro" id="IPR036165">
    <property type="entry name" value="YefM-like_sf"/>
</dbReference>
<dbReference type="InterPro" id="IPR006442">
    <property type="entry name" value="Antitoxin_Phd/YefM"/>
</dbReference>
<evidence type="ECO:0000313" key="3">
    <source>
        <dbReference type="EMBL" id="NWF46413.1"/>
    </source>
</evidence>
<dbReference type="EMBL" id="VYGV01000012">
    <property type="protein sequence ID" value="NWF46413.1"/>
    <property type="molecule type" value="Genomic_DNA"/>
</dbReference>
<reference evidence="3 4" key="1">
    <citation type="submission" date="2019-09" db="EMBL/GenBank/DDBJ databases">
        <title>Hydrogenophaga aromatica sp. nov., isolated from a para-xylene-degrading enrichment culture.</title>
        <authorList>
            <person name="Tancsics A."/>
            <person name="Banerjee S."/>
        </authorList>
    </citation>
    <scope>NUCLEOTIDE SEQUENCE [LARGE SCALE GENOMIC DNA]</scope>
    <source>
        <strain evidence="3 4">D2P1</strain>
    </source>
</reference>
<name>A0A7Y8GYL8_9BURK</name>
<evidence type="ECO:0000256" key="2">
    <source>
        <dbReference type="RuleBase" id="RU362080"/>
    </source>
</evidence>
<accession>A0A7Y8GYL8</accession>
<sequence>MSTQTLYGLEQARTQLPHIVSEAHAGEYSVITKHGKPYAAVVPVQDLEKLKATRKPQPGLLALRGTGKGLWGKSAGKTIANLRDEWNDRDGA</sequence>
<comment type="caution">
    <text evidence="3">The sequence shown here is derived from an EMBL/GenBank/DDBJ whole genome shotgun (WGS) entry which is preliminary data.</text>
</comment>
<gene>
    <name evidence="3" type="ORF">F3K02_14310</name>
</gene>
<proteinExistence type="inferred from homology"/>
<comment type="function">
    <text evidence="2">Antitoxin component of a type II toxin-antitoxin (TA) system.</text>
</comment>
<protein>
    <recommendedName>
        <fullName evidence="2">Antitoxin</fullName>
    </recommendedName>
</protein>
<keyword evidence="4" id="KW-1185">Reference proteome</keyword>
<dbReference type="Gene3D" id="3.40.1620.10">
    <property type="entry name" value="YefM-like domain"/>
    <property type="match status" value="1"/>
</dbReference>
<evidence type="ECO:0000313" key="4">
    <source>
        <dbReference type="Proteomes" id="UP000545507"/>
    </source>
</evidence>
<dbReference type="NCBIfam" id="TIGR01552">
    <property type="entry name" value="phd_fam"/>
    <property type="match status" value="1"/>
</dbReference>
<dbReference type="AlphaFoldDB" id="A0A7Y8GYL8"/>